<feature type="compositionally biased region" description="Polar residues" evidence="1">
    <location>
        <begin position="162"/>
        <end position="175"/>
    </location>
</feature>
<name>A0ABD2NT29_9CUCU</name>
<dbReference type="AlphaFoldDB" id="A0ABD2NT29"/>
<feature type="non-terminal residue" evidence="2">
    <location>
        <position position="1"/>
    </location>
</feature>
<gene>
    <name evidence="2" type="ORF">HHI36_005091</name>
</gene>
<keyword evidence="3" id="KW-1185">Reference proteome</keyword>
<dbReference type="EMBL" id="JABFTP020000144">
    <property type="protein sequence ID" value="KAL3281886.1"/>
    <property type="molecule type" value="Genomic_DNA"/>
</dbReference>
<evidence type="ECO:0000256" key="1">
    <source>
        <dbReference type="SAM" id="MobiDB-lite"/>
    </source>
</evidence>
<accession>A0ABD2NT29</accession>
<evidence type="ECO:0000313" key="2">
    <source>
        <dbReference type="EMBL" id="KAL3281886.1"/>
    </source>
</evidence>
<feature type="compositionally biased region" description="Pro residues" evidence="1">
    <location>
        <begin position="82"/>
        <end position="97"/>
    </location>
</feature>
<evidence type="ECO:0000313" key="3">
    <source>
        <dbReference type="Proteomes" id="UP001516400"/>
    </source>
</evidence>
<organism evidence="2 3">
    <name type="scientific">Cryptolaemus montrouzieri</name>
    <dbReference type="NCBI Taxonomy" id="559131"/>
    <lineage>
        <taxon>Eukaryota</taxon>
        <taxon>Metazoa</taxon>
        <taxon>Ecdysozoa</taxon>
        <taxon>Arthropoda</taxon>
        <taxon>Hexapoda</taxon>
        <taxon>Insecta</taxon>
        <taxon>Pterygota</taxon>
        <taxon>Neoptera</taxon>
        <taxon>Endopterygota</taxon>
        <taxon>Coleoptera</taxon>
        <taxon>Polyphaga</taxon>
        <taxon>Cucujiformia</taxon>
        <taxon>Coccinelloidea</taxon>
        <taxon>Coccinellidae</taxon>
        <taxon>Scymninae</taxon>
        <taxon>Scymnini</taxon>
        <taxon>Cryptolaemus</taxon>
    </lineage>
</organism>
<reference evidence="2 3" key="1">
    <citation type="journal article" date="2021" name="BMC Biol.">
        <title>Horizontally acquired antibacterial genes associated with adaptive radiation of ladybird beetles.</title>
        <authorList>
            <person name="Li H.S."/>
            <person name="Tang X.F."/>
            <person name="Huang Y.H."/>
            <person name="Xu Z.Y."/>
            <person name="Chen M.L."/>
            <person name="Du X.Y."/>
            <person name="Qiu B.Y."/>
            <person name="Chen P.T."/>
            <person name="Zhang W."/>
            <person name="Slipinski A."/>
            <person name="Escalona H.E."/>
            <person name="Waterhouse R.M."/>
            <person name="Zwick A."/>
            <person name="Pang H."/>
        </authorList>
    </citation>
    <scope>NUCLEOTIDE SEQUENCE [LARGE SCALE GENOMIC DNA]</scope>
    <source>
        <strain evidence="2">SYSU2018</strain>
    </source>
</reference>
<protein>
    <submittedName>
        <fullName evidence="2">Uncharacterized protein</fullName>
    </submittedName>
</protein>
<feature type="region of interest" description="Disordered" evidence="1">
    <location>
        <begin position="123"/>
        <end position="175"/>
    </location>
</feature>
<dbReference type="Proteomes" id="UP001516400">
    <property type="component" value="Unassembled WGS sequence"/>
</dbReference>
<feature type="region of interest" description="Disordered" evidence="1">
    <location>
        <begin position="58"/>
        <end position="104"/>
    </location>
</feature>
<feature type="compositionally biased region" description="Low complexity" evidence="1">
    <location>
        <begin position="71"/>
        <end position="81"/>
    </location>
</feature>
<feature type="compositionally biased region" description="Low complexity" evidence="1">
    <location>
        <begin position="131"/>
        <end position="144"/>
    </location>
</feature>
<sequence length="175" mass="19367">LHRTMFSALNYFFIIIIKIPKPLLAGISSKNGALHESESFLLTHSRHESGEILLLEKQGRTSQQHRMQDGADNNSAASNSPSPTPHCPAPCSLPRPPRNVQRSGLPWRLGEYNRLPDNEIQRKKFDGDLLSSNASSRRNSPARSMIPPPRKLGKYGRLVESGGSSSSQKTINENS</sequence>
<proteinExistence type="predicted"/>
<comment type="caution">
    <text evidence="2">The sequence shown here is derived from an EMBL/GenBank/DDBJ whole genome shotgun (WGS) entry which is preliminary data.</text>
</comment>